<reference evidence="1" key="1">
    <citation type="submission" date="2015-10" db="EMBL/GenBank/DDBJ databases">
        <authorList>
            <person name="Gilbert D.G."/>
        </authorList>
    </citation>
    <scope>NUCLEOTIDE SEQUENCE</scope>
</reference>
<sequence length="83" mass="9938">MSFLIACPNCGERSVDEFRFGGEVTSRPAPNALQDQWTSFFYFRTNRAGVQQEWWNHRYGCRRWFHARRDTTTNQVQETFWPG</sequence>
<dbReference type="GO" id="GO:0008115">
    <property type="term" value="F:sarcosine oxidase activity"/>
    <property type="evidence" value="ECO:0007669"/>
    <property type="project" value="UniProtKB-EC"/>
</dbReference>
<organism evidence="1">
    <name type="scientific">hydrothermal vent metagenome</name>
    <dbReference type="NCBI Taxonomy" id="652676"/>
    <lineage>
        <taxon>unclassified sequences</taxon>
        <taxon>metagenomes</taxon>
        <taxon>ecological metagenomes</taxon>
    </lineage>
</organism>
<proteinExistence type="predicted"/>
<name>A0A160V8T8_9ZZZZ</name>
<dbReference type="GO" id="GO:0046653">
    <property type="term" value="P:tetrahydrofolate metabolic process"/>
    <property type="evidence" value="ECO:0007669"/>
    <property type="project" value="InterPro"/>
</dbReference>
<gene>
    <name evidence="1" type="ORF">MGWOODY_Clf2733</name>
</gene>
<dbReference type="InterPro" id="IPR038561">
    <property type="entry name" value="SoxD_sf"/>
</dbReference>
<dbReference type="EMBL" id="FAXA01000259">
    <property type="protein sequence ID" value="CUV02431.1"/>
    <property type="molecule type" value="Genomic_DNA"/>
</dbReference>
<protein>
    <submittedName>
        <fullName evidence="1">Sarcosine oxidase delta subunit</fullName>
        <ecNumber evidence="1">1.5.3.1</ecNumber>
    </submittedName>
</protein>
<dbReference type="Gene3D" id="3.30.2270.10">
    <property type="entry name" value="Folate-binding superfamily"/>
    <property type="match status" value="1"/>
</dbReference>
<dbReference type="EC" id="1.5.3.1" evidence="1"/>
<keyword evidence="1" id="KW-0560">Oxidoreductase</keyword>
<evidence type="ECO:0000313" key="1">
    <source>
        <dbReference type="EMBL" id="CUV02431.1"/>
    </source>
</evidence>
<accession>A0A160V8T8</accession>
<dbReference type="AlphaFoldDB" id="A0A160V8T8"/>
<dbReference type="InterPro" id="IPR006279">
    <property type="entry name" value="SoxD"/>
</dbReference>
<dbReference type="Pfam" id="PF04267">
    <property type="entry name" value="SoxD"/>
    <property type="match status" value="1"/>
</dbReference>